<evidence type="ECO:0000313" key="2">
    <source>
        <dbReference type="EMBL" id="TCT17074.1"/>
    </source>
</evidence>
<keyword evidence="1" id="KW-1133">Transmembrane helix</keyword>
<organism evidence="2 3">
    <name type="scientific">Natranaerovirga pectinivora</name>
    <dbReference type="NCBI Taxonomy" id="682400"/>
    <lineage>
        <taxon>Bacteria</taxon>
        <taxon>Bacillati</taxon>
        <taxon>Bacillota</taxon>
        <taxon>Clostridia</taxon>
        <taxon>Lachnospirales</taxon>
        <taxon>Natranaerovirgaceae</taxon>
        <taxon>Natranaerovirga</taxon>
    </lineage>
</organism>
<keyword evidence="1" id="KW-0812">Transmembrane</keyword>
<evidence type="ECO:0000313" key="3">
    <source>
        <dbReference type="Proteomes" id="UP000294902"/>
    </source>
</evidence>
<keyword evidence="3" id="KW-1185">Reference proteome</keyword>
<reference evidence="2 3" key="1">
    <citation type="submission" date="2019-03" db="EMBL/GenBank/DDBJ databases">
        <title>Genomic Encyclopedia of Type Strains, Phase IV (KMG-IV): sequencing the most valuable type-strain genomes for metagenomic binning, comparative biology and taxonomic classification.</title>
        <authorList>
            <person name="Goeker M."/>
        </authorList>
    </citation>
    <scope>NUCLEOTIDE SEQUENCE [LARGE SCALE GENOMIC DNA]</scope>
    <source>
        <strain evidence="2 3">DSM 24629</strain>
    </source>
</reference>
<keyword evidence="1" id="KW-0472">Membrane</keyword>
<proteinExistence type="predicted"/>
<comment type="caution">
    <text evidence="2">The sequence shown here is derived from an EMBL/GenBank/DDBJ whole genome shotgun (WGS) entry which is preliminary data.</text>
</comment>
<sequence>MKKIYIGVVFLLLVIGSLTLIRLFVLGEEKESFIESRGITKVGIISVWSDLDNKQYALKEEIEVMDKETIDKFIEIINNGTLSKGLLMDRLPHEYELKIYYKDRIIRCSYGYEESQYNMQIQGVSGVITIDHRIMDELIIGVTGEVNRQKNVNPY</sequence>
<accession>A0A4R3MQK8</accession>
<protein>
    <submittedName>
        <fullName evidence="2">Uncharacterized protein</fullName>
    </submittedName>
</protein>
<dbReference type="EMBL" id="SMAL01000001">
    <property type="protein sequence ID" value="TCT17074.1"/>
    <property type="molecule type" value="Genomic_DNA"/>
</dbReference>
<evidence type="ECO:0000256" key="1">
    <source>
        <dbReference type="SAM" id="Phobius"/>
    </source>
</evidence>
<dbReference type="Proteomes" id="UP000294902">
    <property type="component" value="Unassembled WGS sequence"/>
</dbReference>
<name>A0A4R3MQK8_9FIRM</name>
<dbReference type="RefSeq" id="WP_132249667.1">
    <property type="nucleotide sequence ID" value="NZ_SMAL01000001.1"/>
</dbReference>
<gene>
    <name evidence="2" type="ORF">EDC18_101370</name>
</gene>
<dbReference type="OrthoDB" id="9855361at2"/>
<dbReference type="AlphaFoldDB" id="A0A4R3MQK8"/>
<feature type="transmembrane region" description="Helical" evidence="1">
    <location>
        <begin position="6"/>
        <end position="27"/>
    </location>
</feature>